<dbReference type="EnsemblPlants" id="Ma04_t26320.1">
    <property type="protein sequence ID" value="Ma04_p26320.1"/>
    <property type="gene ID" value="Ma04_g26320"/>
</dbReference>
<reference evidence="3" key="2">
    <citation type="submission" date="2021-05" db="UniProtKB">
        <authorList>
            <consortium name="EnsemblPlants"/>
        </authorList>
    </citation>
    <scope>IDENTIFICATION</scope>
    <source>
        <strain evidence="3">subsp. malaccensis</strain>
    </source>
</reference>
<evidence type="ECO:0000313" key="3">
    <source>
        <dbReference type="EnsemblPlants" id="Ma04_p26320.1"/>
    </source>
</evidence>
<accession>A0A804IU36</accession>
<organism evidence="3 4">
    <name type="scientific">Musa acuminata subsp. malaccensis</name>
    <name type="common">Wild banana</name>
    <name type="synonym">Musa malaccensis</name>
    <dbReference type="NCBI Taxonomy" id="214687"/>
    <lineage>
        <taxon>Eukaryota</taxon>
        <taxon>Viridiplantae</taxon>
        <taxon>Streptophyta</taxon>
        <taxon>Embryophyta</taxon>
        <taxon>Tracheophyta</taxon>
        <taxon>Spermatophyta</taxon>
        <taxon>Magnoliopsida</taxon>
        <taxon>Liliopsida</taxon>
        <taxon>Zingiberales</taxon>
        <taxon>Musaceae</taxon>
        <taxon>Musa</taxon>
    </lineage>
</organism>
<protein>
    <submittedName>
        <fullName evidence="2">(wild Malaysian banana) hypothetical protein</fullName>
    </submittedName>
</protein>
<sequence length="142" mass="15298">MLCFFSVCRHGRTAWWPKCVQWGGCDLRGRTRDDEVAKTCSSPNSRQICGLESKIENEKKKEEADVRQPFRCHRLRPAAATTAKQRVEPKPARVGVILTAGAAVASNGSKKGDGDDDDDDENMDHAAAAVAAAALATVEVGS</sequence>
<dbReference type="Proteomes" id="UP000012960">
    <property type="component" value="Unplaced"/>
</dbReference>
<keyword evidence="4" id="KW-1185">Reference proteome</keyword>
<gene>
    <name evidence="2" type="ORF">GSMUA_132380.1</name>
</gene>
<dbReference type="EMBL" id="HG996469">
    <property type="protein sequence ID" value="CAG1843443.1"/>
    <property type="molecule type" value="Genomic_DNA"/>
</dbReference>
<evidence type="ECO:0000313" key="2">
    <source>
        <dbReference type="EMBL" id="CAG1843443.1"/>
    </source>
</evidence>
<evidence type="ECO:0000313" key="4">
    <source>
        <dbReference type="Proteomes" id="UP000012960"/>
    </source>
</evidence>
<evidence type="ECO:0000256" key="1">
    <source>
        <dbReference type="SAM" id="MobiDB-lite"/>
    </source>
</evidence>
<dbReference type="InParanoid" id="A0A804IU36"/>
<feature type="region of interest" description="Disordered" evidence="1">
    <location>
        <begin position="105"/>
        <end position="124"/>
    </location>
</feature>
<reference evidence="2" key="1">
    <citation type="submission" date="2021-03" db="EMBL/GenBank/DDBJ databases">
        <authorList>
            <consortium name="Genoscope - CEA"/>
            <person name="William W."/>
        </authorList>
    </citation>
    <scope>NUCLEOTIDE SEQUENCE</scope>
    <source>
        <strain evidence="2">Doubled-haploid Pahang</strain>
    </source>
</reference>
<dbReference type="Gramene" id="Ma04_t26320.1">
    <property type="protein sequence ID" value="Ma04_p26320.1"/>
    <property type="gene ID" value="Ma04_g26320"/>
</dbReference>
<dbReference type="AlphaFoldDB" id="A0A804IU36"/>
<proteinExistence type="predicted"/>
<name>A0A804IU36_MUSAM</name>